<dbReference type="AlphaFoldDB" id="A0A6H1Z7L0"/>
<feature type="compositionally biased region" description="Pro residues" evidence="1">
    <location>
        <begin position="182"/>
        <end position="211"/>
    </location>
</feature>
<proteinExistence type="predicted"/>
<dbReference type="EMBL" id="MT144588">
    <property type="protein sequence ID" value="QJH93432.1"/>
    <property type="molecule type" value="Genomic_DNA"/>
</dbReference>
<evidence type="ECO:0000313" key="2">
    <source>
        <dbReference type="EMBL" id="QJA43863.1"/>
    </source>
</evidence>
<accession>A0A6H1Z7L0</accession>
<protein>
    <submittedName>
        <fullName evidence="2">Uncharacterized protein</fullName>
    </submittedName>
</protein>
<gene>
    <name evidence="2" type="ORF">TM448A00064_0042</name>
    <name evidence="3" type="ORF">TM448B00061_0052</name>
</gene>
<sequence>MPNVAPINVTQTQAESGFGTVPPGWYALKVAKCSDVKPIKSGEYNRRIYLTEIVCGPGQDQTLKGRKFRDPIPETDQWAGRHMELYAACMGSPDAVRQAALQNGGNFDLDKHLVGKTYFGLVTESGNFNNVVRRVPYTTDNWNLILAGEDPDPIEEGAQPQVQQAQSAPLPGGAMVAAPAVPMGPPPSPPAGSAPAAGGPPLPPSSVPLPG</sequence>
<reference evidence="2" key="1">
    <citation type="submission" date="2020-03" db="EMBL/GenBank/DDBJ databases">
        <title>The deep terrestrial virosphere.</title>
        <authorList>
            <person name="Holmfeldt K."/>
            <person name="Nilsson E."/>
            <person name="Simone D."/>
            <person name="Lopez-Fernandez M."/>
            <person name="Wu X."/>
            <person name="de Brujin I."/>
            <person name="Lundin D."/>
            <person name="Andersson A."/>
            <person name="Bertilsson S."/>
            <person name="Dopson M."/>
        </authorList>
    </citation>
    <scope>NUCLEOTIDE SEQUENCE</scope>
    <source>
        <strain evidence="2">TM448A00064</strain>
        <strain evidence="3">TM448B00061</strain>
    </source>
</reference>
<organism evidence="2">
    <name type="scientific">viral metagenome</name>
    <dbReference type="NCBI Taxonomy" id="1070528"/>
    <lineage>
        <taxon>unclassified sequences</taxon>
        <taxon>metagenomes</taxon>
        <taxon>organismal metagenomes</taxon>
    </lineage>
</organism>
<feature type="compositionally biased region" description="Low complexity" evidence="1">
    <location>
        <begin position="158"/>
        <end position="181"/>
    </location>
</feature>
<name>A0A6H1Z7L0_9ZZZZ</name>
<feature type="region of interest" description="Disordered" evidence="1">
    <location>
        <begin position="148"/>
        <end position="211"/>
    </location>
</feature>
<evidence type="ECO:0000256" key="1">
    <source>
        <dbReference type="SAM" id="MobiDB-lite"/>
    </source>
</evidence>
<dbReference type="EMBL" id="MT143971">
    <property type="protein sequence ID" value="QJA43863.1"/>
    <property type="molecule type" value="Genomic_DNA"/>
</dbReference>
<evidence type="ECO:0000313" key="3">
    <source>
        <dbReference type="EMBL" id="QJH93432.1"/>
    </source>
</evidence>